<sequence length="61" mass="6667">MSNRAKYAVGALVVFVVLLALPLPAWLKVLTVIGIPVAGYLALDPGQRRRLRGITRKQIGR</sequence>
<dbReference type="OrthoDB" id="3543503at2"/>
<name>A0A0T6LPN4_WENVI</name>
<evidence type="ECO:0000313" key="1">
    <source>
        <dbReference type="EMBL" id="KRV48022.1"/>
    </source>
</evidence>
<dbReference type="Proteomes" id="UP000050867">
    <property type="component" value="Unassembled WGS sequence"/>
</dbReference>
<keyword evidence="2" id="KW-1185">Reference proteome</keyword>
<dbReference type="STRING" id="76728.AQ490_27210"/>
<proteinExistence type="predicted"/>
<gene>
    <name evidence="1" type="ORF">AQ490_27210</name>
</gene>
<dbReference type="RefSeq" id="WP_018384383.1">
    <property type="nucleotide sequence ID" value="NZ_LLZU01000033.1"/>
</dbReference>
<organism evidence="1 2">
    <name type="scientific">Wenjunlia vitaminophila</name>
    <name type="common">Streptomyces vitaminophilus</name>
    <dbReference type="NCBI Taxonomy" id="76728"/>
    <lineage>
        <taxon>Bacteria</taxon>
        <taxon>Bacillati</taxon>
        <taxon>Actinomycetota</taxon>
        <taxon>Actinomycetes</taxon>
        <taxon>Kitasatosporales</taxon>
        <taxon>Streptomycetaceae</taxon>
        <taxon>Wenjunlia</taxon>
    </lineage>
</organism>
<dbReference type="EMBL" id="LLZU01000033">
    <property type="protein sequence ID" value="KRV48022.1"/>
    <property type="molecule type" value="Genomic_DNA"/>
</dbReference>
<comment type="caution">
    <text evidence="1">The sequence shown here is derived from an EMBL/GenBank/DDBJ whole genome shotgun (WGS) entry which is preliminary data.</text>
</comment>
<reference evidence="1 2" key="1">
    <citation type="submission" date="2015-10" db="EMBL/GenBank/DDBJ databases">
        <title>Draft genome sequence of pyrrolomycin-producing Streptomyces vitaminophilus.</title>
        <authorList>
            <person name="Graham D.E."/>
            <person name="Mahan K.M."/>
            <person name="Klingeman D.M."/>
            <person name="Hettich R.L."/>
            <person name="Parry R.J."/>
        </authorList>
    </citation>
    <scope>NUCLEOTIDE SEQUENCE [LARGE SCALE GENOMIC DNA]</scope>
    <source>
        <strain evidence="1 2">ATCC 31673</strain>
    </source>
</reference>
<dbReference type="AlphaFoldDB" id="A0A0T6LPN4"/>
<evidence type="ECO:0000313" key="2">
    <source>
        <dbReference type="Proteomes" id="UP000050867"/>
    </source>
</evidence>
<accession>A0A0T6LPN4</accession>
<protein>
    <submittedName>
        <fullName evidence="1">Uncharacterized protein</fullName>
    </submittedName>
</protein>